<dbReference type="PROSITE" id="PS51387">
    <property type="entry name" value="FAD_PCMH"/>
    <property type="match status" value="1"/>
</dbReference>
<dbReference type="EMBL" id="AECS01000003">
    <property type="protein sequence ID" value="EFQ04963.1"/>
    <property type="molecule type" value="Genomic_DNA"/>
</dbReference>
<sequence length="469" mass="51724">MSKFNKVTPEFVEKLRSILGEKGVTTDPEKLLTFQTDEEGNSYWFRTPEVVVFPETTEQVAAVVKLANEHLVPITPRAAGSGVACGAIPIHHGLVMELDRMNKILELDEDNLYAVVQTGVRTSEIQEQCRQRGLLYAGDPCSADSCQIGGNVATNAGGNKAVKYGTTRNQIYGMKVVTPTGDIVDIGGRLQKCSTGYCLEQLFCGSEGTLGIITEVTLKLRPLPPYKFDLVSIFKTDDEAFTLPNKLLKAGIEPTSIEYMDNEALKISSNYCDITLPHVDEGVCYVIVTVETFDEDELDRKMEKAGDVCEACGAVDVIAADERIWGCRRQFAEAARDIDIMFVAEDFVVPLDKIAEITSKLPALKEKHGLYTVTVAHIGDGNIHVLPLNKDGLSPEGWMEKMESFHADLFKEVYALGGKMSGEHGVGYKKLKEFKRHTPEGERNIIKAIKKALDPNNIMNPSKIVDIDE</sequence>
<proteinExistence type="predicted"/>
<dbReference type="InterPro" id="IPR006094">
    <property type="entry name" value="Oxid_FAD_bind_N"/>
</dbReference>
<reference evidence="6 7" key="1">
    <citation type="submission" date="2010-08" db="EMBL/GenBank/DDBJ databases">
        <authorList>
            <person name="Weinstock G."/>
            <person name="Sodergren E."/>
            <person name="Clifton S."/>
            <person name="Fulton L."/>
            <person name="Fulton B."/>
            <person name="Courtney L."/>
            <person name="Fronick C."/>
            <person name="Harrison M."/>
            <person name="Strong C."/>
            <person name="Farmer C."/>
            <person name="Delahaunty K."/>
            <person name="Markovic C."/>
            <person name="Hall O."/>
            <person name="Minx P."/>
            <person name="Tomlinson C."/>
            <person name="Mitreva M."/>
            <person name="Hou S."/>
            <person name="Chen J."/>
            <person name="Wollam A."/>
            <person name="Pepin K.H."/>
            <person name="Johnson M."/>
            <person name="Bhonagiri V."/>
            <person name="Zhang X."/>
            <person name="Suruliraj S."/>
            <person name="Warren W."/>
            <person name="Chinwalla A."/>
            <person name="Mardis E.R."/>
            <person name="Wilson R.K."/>
        </authorList>
    </citation>
    <scope>NUCLEOTIDE SEQUENCE [LARGE SCALE GENOMIC DNA]</scope>
    <source>
        <strain evidence="6 7">F0359</strain>
    </source>
</reference>
<dbReference type="Gene3D" id="3.30.70.2740">
    <property type="match status" value="1"/>
</dbReference>
<dbReference type="InterPro" id="IPR016169">
    <property type="entry name" value="FAD-bd_PCMH_sub2"/>
</dbReference>
<dbReference type="PANTHER" id="PTHR42934:SF2">
    <property type="entry name" value="GLYCOLATE OXIDASE SUBUNIT GLCD"/>
    <property type="match status" value="1"/>
</dbReference>
<dbReference type="SUPFAM" id="SSF55103">
    <property type="entry name" value="FAD-linked oxidases, C-terminal domain"/>
    <property type="match status" value="1"/>
</dbReference>
<dbReference type="Pfam" id="PF01565">
    <property type="entry name" value="FAD_binding_4"/>
    <property type="match status" value="1"/>
</dbReference>
<dbReference type="RefSeq" id="WP_006940716.1">
    <property type="nucleotide sequence ID" value="NZ_GL538177.1"/>
</dbReference>
<dbReference type="FunFam" id="1.10.45.10:FF:000001">
    <property type="entry name" value="D-lactate dehydrogenase mitochondrial"/>
    <property type="match status" value="1"/>
</dbReference>
<keyword evidence="4" id="KW-0560">Oxidoreductase</keyword>
<keyword evidence="3" id="KW-0274">FAD</keyword>
<keyword evidence="7" id="KW-1185">Reference proteome</keyword>
<evidence type="ECO:0000313" key="7">
    <source>
        <dbReference type="Proteomes" id="UP000003195"/>
    </source>
</evidence>
<dbReference type="InterPro" id="IPR036318">
    <property type="entry name" value="FAD-bd_PCMH-like_sf"/>
</dbReference>
<evidence type="ECO:0000259" key="5">
    <source>
        <dbReference type="PROSITE" id="PS51387"/>
    </source>
</evidence>
<dbReference type="eggNOG" id="COG0277">
    <property type="taxonomic scope" value="Bacteria"/>
</dbReference>
<keyword evidence="2" id="KW-0285">Flavoprotein</keyword>
<evidence type="ECO:0000256" key="2">
    <source>
        <dbReference type="ARBA" id="ARBA00022630"/>
    </source>
</evidence>
<dbReference type="HOGENOM" id="CLU_017779_9_2_9"/>
<dbReference type="Gene3D" id="1.10.45.10">
    <property type="entry name" value="Vanillyl-alcohol Oxidase, Chain A, domain 4"/>
    <property type="match status" value="1"/>
</dbReference>
<dbReference type="InterPro" id="IPR051914">
    <property type="entry name" value="FAD-linked_OxidoTrans_Type4"/>
</dbReference>
<comment type="cofactor">
    <cofactor evidence="1">
        <name>FAD</name>
        <dbReference type="ChEBI" id="CHEBI:57692"/>
    </cofactor>
</comment>
<evidence type="ECO:0000313" key="6">
    <source>
        <dbReference type="EMBL" id="EFQ04963.1"/>
    </source>
</evidence>
<dbReference type="InterPro" id="IPR004113">
    <property type="entry name" value="FAD-bd_oxidored_4_C"/>
</dbReference>
<dbReference type="Gene3D" id="3.30.465.10">
    <property type="match status" value="1"/>
</dbReference>
<dbReference type="STRING" id="706434.HMPREF9429_00040"/>
<evidence type="ECO:0000256" key="3">
    <source>
        <dbReference type="ARBA" id="ARBA00022827"/>
    </source>
</evidence>
<protein>
    <submittedName>
        <fullName evidence="6">Putative glycolate oxidase, subunit GlcD</fullName>
    </submittedName>
</protein>
<dbReference type="Proteomes" id="UP000003195">
    <property type="component" value="Unassembled WGS sequence"/>
</dbReference>
<dbReference type="SUPFAM" id="SSF56176">
    <property type="entry name" value="FAD-binding/transporter-associated domain-like"/>
    <property type="match status" value="1"/>
</dbReference>
<evidence type="ECO:0000256" key="1">
    <source>
        <dbReference type="ARBA" id="ARBA00001974"/>
    </source>
</evidence>
<dbReference type="GO" id="GO:0016491">
    <property type="term" value="F:oxidoreductase activity"/>
    <property type="evidence" value="ECO:0007669"/>
    <property type="project" value="UniProtKB-KW"/>
</dbReference>
<feature type="domain" description="FAD-binding PCMH-type" evidence="5">
    <location>
        <begin position="43"/>
        <end position="223"/>
    </location>
</feature>
<dbReference type="PANTHER" id="PTHR42934">
    <property type="entry name" value="GLYCOLATE OXIDASE SUBUNIT GLCD"/>
    <property type="match status" value="1"/>
</dbReference>
<dbReference type="AlphaFoldDB" id="E2Z9D7"/>
<dbReference type="Pfam" id="PF02913">
    <property type="entry name" value="FAD-oxidase_C"/>
    <property type="match status" value="1"/>
</dbReference>
<organism evidence="6 7">
    <name type="scientific">Megasphaera micronuciformis F0359</name>
    <dbReference type="NCBI Taxonomy" id="706434"/>
    <lineage>
        <taxon>Bacteria</taxon>
        <taxon>Bacillati</taxon>
        <taxon>Bacillota</taxon>
        <taxon>Negativicutes</taxon>
        <taxon>Veillonellales</taxon>
        <taxon>Veillonellaceae</taxon>
        <taxon>Megasphaera</taxon>
    </lineage>
</organism>
<comment type="caution">
    <text evidence="6">The sequence shown here is derived from an EMBL/GenBank/DDBJ whole genome shotgun (WGS) entry which is preliminary data.</text>
</comment>
<dbReference type="InterPro" id="IPR016164">
    <property type="entry name" value="FAD-linked_Oxase-like_C"/>
</dbReference>
<dbReference type="InterPro" id="IPR016171">
    <property type="entry name" value="Vanillyl_alc_oxidase_C-sub2"/>
</dbReference>
<name>E2Z9D7_9FIRM</name>
<evidence type="ECO:0000256" key="4">
    <source>
        <dbReference type="ARBA" id="ARBA00023002"/>
    </source>
</evidence>
<accession>E2Z9D7</accession>
<dbReference type="GO" id="GO:0071949">
    <property type="term" value="F:FAD binding"/>
    <property type="evidence" value="ECO:0007669"/>
    <property type="project" value="InterPro"/>
</dbReference>
<gene>
    <name evidence="6" type="ORF">HMPREF9429_00040</name>
</gene>
<dbReference type="InterPro" id="IPR016166">
    <property type="entry name" value="FAD-bd_PCMH"/>
</dbReference>